<evidence type="ECO:0000313" key="10">
    <source>
        <dbReference type="Proteomes" id="UP000659654"/>
    </source>
</evidence>
<evidence type="ECO:0000256" key="2">
    <source>
        <dbReference type="ARBA" id="ARBA00005692"/>
    </source>
</evidence>
<organism evidence="9 11">
    <name type="scientific">Bursaphelenchus xylophilus</name>
    <name type="common">Pinewood nematode worm</name>
    <name type="synonym">Aphelenchoides xylophilus</name>
    <dbReference type="NCBI Taxonomy" id="6326"/>
    <lineage>
        <taxon>Eukaryota</taxon>
        <taxon>Metazoa</taxon>
        <taxon>Ecdysozoa</taxon>
        <taxon>Nematoda</taxon>
        <taxon>Chromadorea</taxon>
        <taxon>Rhabditida</taxon>
        <taxon>Tylenchina</taxon>
        <taxon>Tylenchomorpha</taxon>
        <taxon>Aphelenchoidea</taxon>
        <taxon>Aphelenchoididae</taxon>
        <taxon>Bursaphelenchus</taxon>
    </lineage>
</organism>
<gene>
    <name evidence="7" type="ORF">BXYJ_LOCUS11472</name>
</gene>
<dbReference type="OrthoDB" id="5866624at2759"/>
<feature type="transmembrane region" description="Helical" evidence="6">
    <location>
        <begin position="86"/>
        <end position="107"/>
    </location>
</feature>
<dbReference type="PANTHER" id="PTHR31627">
    <property type="entry name" value="SERPENTINE RECEPTOR CLASS GAMMA-RELATED"/>
    <property type="match status" value="1"/>
</dbReference>
<dbReference type="EMBL" id="CAJFDI010000005">
    <property type="protein sequence ID" value="CAD5231376.1"/>
    <property type="molecule type" value="Genomic_DNA"/>
</dbReference>
<comment type="caution">
    <text evidence="6">Lacks conserved residue(s) required for the propagation of feature annotation.</text>
</comment>
<evidence type="ECO:0000313" key="9">
    <source>
        <dbReference type="Proteomes" id="UP000095284"/>
    </source>
</evidence>
<dbReference type="Proteomes" id="UP000095284">
    <property type="component" value="Unplaced"/>
</dbReference>
<evidence type="ECO:0000313" key="11">
    <source>
        <dbReference type="WBParaSite" id="BXY_0397600.1"/>
    </source>
</evidence>
<dbReference type="Proteomes" id="UP000659654">
    <property type="component" value="Unassembled WGS sequence"/>
</dbReference>
<evidence type="ECO:0000313" key="8">
    <source>
        <dbReference type="EMBL" id="CAG9122506.1"/>
    </source>
</evidence>
<feature type="transmembrane region" description="Helical" evidence="6">
    <location>
        <begin position="127"/>
        <end position="148"/>
    </location>
</feature>
<protein>
    <recommendedName>
        <fullName evidence="6">Serpentine receptor class gamma</fullName>
    </recommendedName>
</protein>
<evidence type="ECO:0000256" key="4">
    <source>
        <dbReference type="ARBA" id="ARBA00022989"/>
    </source>
</evidence>
<evidence type="ECO:0000256" key="6">
    <source>
        <dbReference type="RuleBase" id="RU280813"/>
    </source>
</evidence>
<dbReference type="GO" id="GO:0016020">
    <property type="term" value="C:membrane"/>
    <property type="evidence" value="ECO:0007669"/>
    <property type="project" value="UniProtKB-SubCell"/>
</dbReference>
<dbReference type="WBParaSite" id="BXY_0397600.1">
    <property type="protein sequence ID" value="BXY_0397600.1"/>
    <property type="gene ID" value="BXY_0397600"/>
</dbReference>
<sequence length="192" mass="22605">MMDWTEFIICNLYGIPLFILYIRIIHVLRTNRQIYTSAFYNFVVVSGIVDCCGYWLNQIFNRWPAAPLLGDALLFLFQTPTYYLTLPYMCTFYSMYLVHMSAFLLALNRVSSLLIPLSYEKVWRGHFHWLLLFYFAVPFIICFHLLASPTYVSTETPNHYFKYVQIFQGAFFGVGLHAYFSKITIPNMQNQG</sequence>
<dbReference type="PANTHER" id="PTHR31627:SF16">
    <property type="entry name" value="SERPENTINE RECEPTOR CLASS GAMMA-69"/>
    <property type="match status" value="1"/>
</dbReference>
<name>A0A1I7RTC2_BURXY</name>
<feature type="transmembrane region" description="Helical" evidence="6">
    <location>
        <begin position="38"/>
        <end position="56"/>
    </location>
</feature>
<dbReference type="GO" id="GO:0007606">
    <property type="term" value="P:sensory perception of chemical stimulus"/>
    <property type="evidence" value="ECO:0007669"/>
    <property type="project" value="UniProtKB-UniRule"/>
</dbReference>
<proteinExistence type="inferred from homology"/>
<comment type="subcellular location">
    <subcellularLocation>
        <location evidence="1">Membrane</location>
        <topology evidence="1">Multi-pass membrane protein</topology>
    </subcellularLocation>
</comment>
<dbReference type="EMBL" id="CAJFCV020000005">
    <property type="protein sequence ID" value="CAG9122506.1"/>
    <property type="molecule type" value="Genomic_DNA"/>
</dbReference>
<comment type="similarity">
    <text evidence="2 6">Belongs to the nematode receptor-like protein srg family.</text>
</comment>
<keyword evidence="5 6" id="KW-0472">Membrane</keyword>
<dbReference type="Proteomes" id="UP000582659">
    <property type="component" value="Unassembled WGS sequence"/>
</dbReference>
<reference evidence="8" key="2">
    <citation type="submission" date="2020-08" db="EMBL/GenBank/DDBJ databases">
        <authorList>
            <person name="Kikuchi T."/>
        </authorList>
    </citation>
    <scope>NUCLEOTIDE SEQUENCE</scope>
    <source>
        <strain evidence="7">Ka4C1</strain>
    </source>
</reference>
<dbReference type="SMR" id="A0A1I7RTC2"/>
<dbReference type="AlphaFoldDB" id="A0A1I7RTC2"/>
<evidence type="ECO:0000256" key="5">
    <source>
        <dbReference type="ARBA" id="ARBA00023136"/>
    </source>
</evidence>
<dbReference type="Pfam" id="PF02118">
    <property type="entry name" value="Srg"/>
    <property type="match status" value="1"/>
</dbReference>
<evidence type="ECO:0000313" key="7">
    <source>
        <dbReference type="EMBL" id="CAD5231376.1"/>
    </source>
</evidence>
<keyword evidence="3 6" id="KW-0812">Transmembrane</keyword>
<reference evidence="11" key="1">
    <citation type="submission" date="2016-11" db="UniProtKB">
        <authorList>
            <consortium name="WormBaseParasite"/>
        </authorList>
    </citation>
    <scope>IDENTIFICATION</scope>
</reference>
<dbReference type="InterPro" id="IPR000609">
    <property type="entry name" value="7TM_GPCR_serpentine_rcpt_Srg"/>
</dbReference>
<dbReference type="InterPro" id="IPR051119">
    <property type="entry name" value="Nematode_SR-like"/>
</dbReference>
<feature type="transmembrane region" description="Helical" evidence="6">
    <location>
        <begin position="6"/>
        <end position="26"/>
    </location>
</feature>
<evidence type="ECO:0000256" key="1">
    <source>
        <dbReference type="ARBA" id="ARBA00004141"/>
    </source>
</evidence>
<feature type="transmembrane region" description="Helical" evidence="6">
    <location>
        <begin position="160"/>
        <end position="180"/>
    </location>
</feature>
<keyword evidence="10" id="KW-1185">Reference proteome</keyword>
<evidence type="ECO:0000256" key="3">
    <source>
        <dbReference type="ARBA" id="ARBA00022692"/>
    </source>
</evidence>
<accession>A0A1I7RTC2</accession>
<keyword evidence="4 6" id="KW-1133">Transmembrane helix</keyword>
<dbReference type="GO" id="GO:0004888">
    <property type="term" value="F:transmembrane signaling receptor activity"/>
    <property type="evidence" value="ECO:0007669"/>
    <property type="project" value="InterPro"/>
</dbReference>